<dbReference type="PANTHER" id="PTHR24305:SF157">
    <property type="entry name" value="N-ACETYLTRYPTOPHAN 6-HYDROXYLASE IVOC-RELATED"/>
    <property type="match status" value="1"/>
</dbReference>
<evidence type="ECO:0000256" key="5">
    <source>
        <dbReference type="ARBA" id="ARBA00023002"/>
    </source>
</evidence>
<reference evidence="10" key="2">
    <citation type="submission" date="2023-01" db="EMBL/GenBank/DDBJ databases">
        <authorList>
            <person name="Petersen C."/>
        </authorList>
    </citation>
    <scope>NUCLEOTIDE SEQUENCE</scope>
    <source>
        <strain evidence="10">IBT 17514</strain>
    </source>
</reference>
<evidence type="ECO:0000256" key="8">
    <source>
        <dbReference type="PIRSR" id="PIRSR602401-1"/>
    </source>
</evidence>
<organism evidence="10 11">
    <name type="scientific">Penicillium malachiteum</name>
    <dbReference type="NCBI Taxonomy" id="1324776"/>
    <lineage>
        <taxon>Eukaryota</taxon>
        <taxon>Fungi</taxon>
        <taxon>Dikarya</taxon>
        <taxon>Ascomycota</taxon>
        <taxon>Pezizomycotina</taxon>
        <taxon>Eurotiomycetes</taxon>
        <taxon>Eurotiomycetidae</taxon>
        <taxon>Eurotiales</taxon>
        <taxon>Aspergillaceae</taxon>
        <taxon>Penicillium</taxon>
    </lineage>
</organism>
<evidence type="ECO:0000256" key="2">
    <source>
        <dbReference type="ARBA" id="ARBA00010617"/>
    </source>
</evidence>
<dbReference type="AlphaFoldDB" id="A0AAD6HW84"/>
<sequence length="505" mass="56638">MTWFLYTLIKASALSWLAWVLLEAARRLFFHPLSSIPGPRLAALTWWYEFYYDAIKPGQYIFKIQDLHKEYGPILRITPDEIHINDVGFLDTVYAPHSVPRNKYEAKLKSLRMPGGVGTTADYKLHKIRRNSLAPFFSKKNILSLEGLIAKKVDQLCGVVEAHAFKGTPANLSDLFFAFSNDVTTNFLFSHQVNVLGDEKSAATLRHNSHNLLQGAHMNRHFPWIPDLMESLPQFITEKRVNKELVTIIEEKSNPVQKNEDHTRKKSVYEAVLDDPNLPDSQKALKRLEEEGSLLVLAGAESPASTLNIIFFHLLSNPNILTTLRAELKNVPSPAGWTELDKLPYLSAVIEEGNRLSFGVATRTSRIAPGPITYTPSHLDTSPTKISKAYIIPGGTPVSISTLSAHTASSVFPDPYNFDPNRWLGEEGRQRRKFQMAFSKGGRKCLGIELARAELCLVVAGLVQRFDMTLWETDVSDVAFQHEFVVAMPKLSSKGVQVLVKSAKE</sequence>
<dbReference type="Pfam" id="PF00067">
    <property type="entry name" value="p450"/>
    <property type="match status" value="1"/>
</dbReference>
<keyword evidence="11" id="KW-1185">Reference proteome</keyword>
<keyword evidence="3 8" id="KW-0349">Heme</keyword>
<evidence type="ECO:0000313" key="11">
    <source>
        <dbReference type="Proteomes" id="UP001215712"/>
    </source>
</evidence>
<reference evidence="10" key="1">
    <citation type="journal article" date="2023" name="IMA Fungus">
        <title>Comparative genomic study of the Penicillium genus elucidates a diverse pangenome and 15 lateral gene transfer events.</title>
        <authorList>
            <person name="Petersen C."/>
            <person name="Sorensen T."/>
            <person name="Nielsen M.R."/>
            <person name="Sondergaard T.E."/>
            <person name="Sorensen J.L."/>
            <person name="Fitzpatrick D.A."/>
            <person name="Frisvad J.C."/>
            <person name="Nielsen K.L."/>
        </authorList>
    </citation>
    <scope>NUCLEOTIDE SEQUENCE</scope>
    <source>
        <strain evidence="10">IBT 17514</strain>
    </source>
</reference>
<dbReference type="GO" id="GO:0016705">
    <property type="term" value="F:oxidoreductase activity, acting on paired donors, with incorporation or reduction of molecular oxygen"/>
    <property type="evidence" value="ECO:0007669"/>
    <property type="project" value="InterPro"/>
</dbReference>
<dbReference type="PROSITE" id="PS00086">
    <property type="entry name" value="CYTOCHROME_P450"/>
    <property type="match status" value="1"/>
</dbReference>
<evidence type="ECO:0000313" key="10">
    <source>
        <dbReference type="EMBL" id="KAJ5740178.1"/>
    </source>
</evidence>
<evidence type="ECO:0000256" key="9">
    <source>
        <dbReference type="RuleBase" id="RU000461"/>
    </source>
</evidence>
<evidence type="ECO:0000256" key="6">
    <source>
        <dbReference type="ARBA" id="ARBA00023004"/>
    </source>
</evidence>
<dbReference type="GO" id="GO:0004497">
    <property type="term" value="F:monooxygenase activity"/>
    <property type="evidence" value="ECO:0007669"/>
    <property type="project" value="UniProtKB-KW"/>
</dbReference>
<comment type="caution">
    <text evidence="10">The sequence shown here is derived from an EMBL/GenBank/DDBJ whole genome shotgun (WGS) entry which is preliminary data.</text>
</comment>
<gene>
    <name evidence="10" type="ORF">N7493_000050</name>
</gene>
<evidence type="ECO:0000256" key="3">
    <source>
        <dbReference type="ARBA" id="ARBA00022617"/>
    </source>
</evidence>
<protein>
    <submittedName>
        <fullName evidence="10">Cytochrome P450</fullName>
    </submittedName>
</protein>
<comment type="similarity">
    <text evidence="2 9">Belongs to the cytochrome P450 family.</text>
</comment>
<keyword evidence="6 8" id="KW-0408">Iron</keyword>
<dbReference type="PRINTS" id="PR00463">
    <property type="entry name" value="EP450I"/>
</dbReference>
<dbReference type="InterPro" id="IPR050121">
    <property type="entry name" value="Cytochrome_P450_monoxygenase"/>
</dbReference>
<dbReference type="CDD" id="cd11062">
    <property type="entry name" value="CYP58-like"/>
    <property type="match status" value="1"/>
</dbReference>
<proteinExistence type="inferred from homology"/>
<feature type="binding site" description="axial binding residue" evidence="8">
    <location>
        <position position="445"/>
    </location>
    <ligand>
        <name>heme</name>
        <dbReference type="ChEBI" id="CHEBI:30413"/>
    </ligand>
    <ligandPart>
        <name>Fe</name>
        <dbReference type="ChEBI" id="CHEBI:18248"/>
    </ligandPart>
</feature>
<dbReference type="Proteomes" id="UP001215712">
    <property type="component" value="Unassembled WGS sequence"/>
</dbReference>
<dbReference type="InterPro" id="IPR001128">
    <property type="entry name" value="Cyt_P450"/>
</dbReference>
<keyword evidence="7 9" id="KW-0503">Monooxygenase</keyword>
<dbReference type="Gene3D" id="1.10.630.10">
    <property type="entry name" value="Cytochrome P450"/>
    <property type="match status" value="1"/>
</dbReference>
<accession>A0AAD6HW84</accession>
<dbReference type="GO" id="GO:0005506">
    <property type="term" value="F:iron ion binding"/>
    <property type="evidence" value="ECO:0007669"/>
    <property type="project" value="InterPro"/>
</dbReference>
<dbReference type="EMBL" id="JAQJAN010000001">
    <property type="protein sequence ID" value="KAJ5740178.1"/>
    <property type="molecule type" value="Genomic_DNA"/>
</dbReference>
<comment type="cofactor">
    <cofactor evidence="1 8">
        <name>heme</name>
        <dbReference type="ChEBI" id="CHEBI:30413"/>
    </cofactor>
</comment>
<dbReference type="GO" id="GO:0043386">
    <property type="term" value="P:mycotoxin biosynthetic process"/>
    <property type="evidence" value="ECO:0007669"/>
    <property type="project" value="UniProtKB-ARBA"/>
</dbReference>
<keyword evidence="4 8" id="KW-0479">Metal-binding</keyword>
<dbReference type="InterPro" id="IPR002401">
    <property type="entry name" value="Cyt_P450_E_grp-I"/>
</dbReference>
<evidence type="ECO:0000256" key="1">
    <source>
        <dbReference type="ARBA" id="ARBA00001971"/>
    </source>
</evidence>
<keyword evidence="5 9" id="KW-0560">Oxidoreductase</keyword>
<dbReference type="PANTHER" id="PTHR24305">
    <property type="entry name" value="CYTOCHROME P450"/>
    <property type="match status" value="1"/>
</dbReference>
<name>A0AAD6HW84_9EURO</name>
<evidence type="ECO:0000256" key="4">
    <source>
        <dbReference type="ARBA" id="ARBA00022723"/>
    </source>
</evidence>
<dbReference type="InterPro" id="IPR036396">
    <property type="entry name" value="Cyt_P450_sf"/>
</dbReference>
<dbReference type="SUPFAM" id="SSF48264">
    <property type="entry name" value="Cytochrome P450"/>
    <property type="match status" value="1"/>
</dbReference>
<dbReference type="GO" id="GO:0020037">
    <property type="term" value="F:heme binding"/>
    <property type="evidence" value="ECO:0007669"/>
    <property type="project" value="InterPro"/>
</dbReference>
<evidence type="ECO:0000256" key="7">
    <source>
        <dbReference type="ARBA" id="ARBA00023033"/>
    </source>
</evidence>
<dbReference type="InterPro" id="IPR017972">
    <property type="entry name" value="Cyt_P450_CS"/>
</dbReference>